<reference evidence="1 2" key="1">
    <citation type="submission" date="2021-11" db="EMBL/GenBank/DDBJ databases">
        <title>Genome sequence.</title>
        <authorList>
            <person name="Sun Q."/>
        </authorList>
    </citation>
    <scope>NUCLEOTIDE SEQUENCE [LARGE SCALE GENOMIC DNA]</scope>
    <source>
        <strain evidence="1 2">KCTC 12005</strain>
    </source>
</reference>
<dbReference type="Proteomes" id="UP001199260">
    <property type="component" value="Unassembled WGS sequence"/>
</dbReference>
<name>A0AAW4XW85_9BURK</name>
<dbReference type="EMBL" id="JAJNCT010000010">
    <property type="protein sequence ID" value="MCD2165819.1"/>
    <property type="molecule type" value="Genomic_DNA"/>
</dbReference>
<dbReference type="RefSeq" id="WP_230774914.1">
    <property type="nucleotide sequence ID" value="NZ_JAJNCT010000010.1"/>
</dbReference>
<comment type="caution">
    <text evidence="1">The sequence shown here is derived from an EMBL/GenBank/DDBJ whole genome shotgun (WGS) entry which is preliminary data.</text>
</comment>
<gene>
    <name evidence="1" type="ORF">LPW39_11785</name>
</gene>
<accession>A0AAW4XW85</accession>
<organism evidence="1 2">
    <name type="scientific">Comamonas koreensis</name>
    <dbReference type="NCBI Taxonomy" id="160825"/>
    <lineage>
        <taxon>Bacteria</taxon>
        <taxon>Pseudomonadati</taxon>
        <taxon>Pseudomonadota</taxon>
        <taxon>Betaproteobacteria</taxon>
        <taxon>Burkholderiales</taxon>
        <taxon>Comamonadaceae</taxon>
        <taxon>Comamonas</taxon>
    </lineage>
</organism>
<evidence type="ECO:0000313" key="2">
    <source>
        <dbReference type="Proteomes" id="UP001199260"/>
    </source>
</evidence>
<keyword evidence="2" id="KW-1185">Reference proteome</keyword>
<proteinExistence type="predicted"/>
<evidence type="ECO:0000313" key="1">
    <source>
        <dbReference type="EMBL" id="MCD2165819.1"/>
    </source>
</evidence>
<sequence length="49" mass="5414">MTEYLIVAGVLAAVFFAPMPGADKSLFQLLIDAFRAAWASYSYTISLPW</sequence>
<dbReference type="AlphaFoldDB" id="A0AAW4XW85"/>
<protein>
    <submittedName>
        <fullName evidence="1">Uncharacterized protein</fullName>
    </submittedName>
</protein>